<accession>A0A3R8L585</accession>
<dbReference type="EMBL" id="RHJS01000002">
    <property type="protein sequence ID" value="RRK35322.1"/>
    <property type="molecule type" value="Genomic_DNA"/>
</dbReference>
<dbReference type="NCBIfam" id="TIGR01733">
    <property type="entry name" value="AA-adenyl-dom"/>
    <property type="match status" value="1"/>
</dbReference>
<keyword evidence="3" id="KW-1185">Reference proteome</keyword>
<dbReference type="CDD" id="cd05930">
    <property type="entry name" value="A_NRPS"/>
    <property type="match status" value="1"/>
</dbReference>
<dbReference type="AlphaFoldDB" id="A0A3R8L585"/>
<protein>
    <submittedName>
        <fullName evidence="2">Amino acid adenylation domain-containing protein</fullName>
    </submittedName>
</protein>
<dbReference type="InterPro" id="IPR045851">
    <property type="entry name" value="AMP-bd_C_sf"/>
</dbReference>
<dbReference type="PANTHER" id="PTHR45527">
    <property type="entry name" value="NONRIBOSOMAL PEPTIDE SYNTHETASE"/>
    <property type="match status" value="1"/>
</dbReference>
<comment type="caution">
    <text evidence="2">The sequence shown here is derived from an EMBL/GenBank/DDBJ whole genome shotgun (WGS) entry which is preliminary data.</text>
</comment>
<dbReference type="Gene3D" id="3.30.300.30">
    <property type="match status" value="1"/>
</dbReference>
<reference evidence="2" key="1">
    <citation type="submission" date="2018-10" db="EMBL/GenBank/DDBJ databases">
        <title>Schaedlerella arabinophila gen. nov. sp. nov., isolated from the mouse intestinal tract and comparative analysis with the genome of the closely related altered Schaedler flora strain ASF502.</title>
        <authorList>
            <person name="Miyake S."/>
            <person name="Soh M."/>
            <person name="Seedorf H."/>
        </authorList>
    </citation>
    <scope>NUCLEOTIDE SEQUENCE [LARGE SCALE GENOMIC DNA]</scope>
    <source>
        <strain evidence="2">DSM 106076</strain>
    </source>
</reference>
<proteinExistence type="predicted"/>
<organism evidence="2 3">
    <name type="scientific">Schaedlerella arabinosiphila</name>
    <dbReference type="NCBI Taxonomy" id="2044587"/>
    <lineage>
        <taxon>Bacteria</taxon>
        <taxon>Bacillati</taxon>
        <taxon>Bacillota</taxon>
        <taxon>Clostridia</taxon>
        <taxon>Lachnospirales</taxon>
        <taxon>Lachnospiraceae</taxon>
        <taxon>Schaedlerella</taxon>
    </lineage>
</organism>
<evidence type="ECO:0000313" key="2">
    <source>
        <dbReference type="EMBL" id="RRK35322.1"/>
    </source>
</evidence>
<evidence type="ECO:0000313" key="3">
    <source>
        <dbReference type="Proteomes" id="UP000274920"/>
    </source>
</evidence>
<name>A0A3R8L585_9FIRM</name>
<dbReference type="Proteomes" id="UP000274920">
    <property type="component" value="Unassembled WGS sequence"/>
</dbReference>
<dbReference type="GO" id="GO:0005737">
    <property type="term" value="C:cytoplasm"/>
    <property type="evidence" value="ECO:0007669"/>
    <property type="project" value="TreeGrafter"/>
</dbReference>
<dbReference type="SUPFAM" id="SSF56801">
    <property type="entry name" value="Acetyl-CoA synthetase-like"/>
    <property type="match status" value="1"/>
</dbReference>
<dbReference type="InterPro" id="IPR000873">
    <property type="entry name" value="AMP-dep_synth/lig_dom"/>
</dbReference>
<feature type="domain" description="AMP-dependent synthetase/ligase" evidence="1">
    <location>
        <begin position="8"/>
        <end position="363"/>
    </location>
</feature>
<dbReference type="PANTHER" id="PTHR45527:SF1">
    <property type="entry name" value="FATTY ACID SYNTHASE"/>
    <property type="match status" value="1"/>
</dbReference>
<dbReference type="InterPro" id="IPR010071">
    <property type="entry name" value="AA_adenyl_dom"/>
</dbReference>
<dbReference type="Pfam" id="PF00501">
    <property type="entry name" value="AMP-binding"/>
    <property type="match status" value="1"/>
</dbReference>
<dbReference type="GO" id="GO:0031177">
    <property type="term" value="F:phosphopantetheine binding"/>
    <property type="evidence" value="ECO:0007669"/>
    <property type="project" value="TreeGrafter"/>
</dbReference>
<dbReference type="RefSeq" id="WP_125127638.1">
    <property type="nucleotide sequence ID" value="NZ_RHJS01000002.1"/>
</dbReference>
<dbReference type="GO" id="GO:0044550">
    <property type="term" value="P:secondary metabolite biosynthetic process"/>
    <property type="evidence" value="ECO:0007669"/>
    <property type="project" value="TreeGrafter"/>
</dbReference>
<dbReference type="GO" id="GO:0043041">
    <property type="term" value="P:amino acid activation for nonribosomal peptide biosynthetic process"/>
    <property type="evidence" value="ECO:0007669"/>
    <property type="project" value="TreeGrafter"/>
</dbReference>
<gene>
    <name evidence="2" type="ORF">EBB54_12545</name>
</gene>
<dbReference type="InterPro" id="IPR042099">
    <property type="entry name" value="ANL_N_sf"/>
</dbReference>
<evidence type="ECO:0000259" key="1">
    <source>
        <dbReference type="Pfam" id="PF00501"/>
    </source>
</evidence>
<dbReference type="Gene3D" id="3.40.50.12780">
    <property type="entry name" value="N-terminal domain of ligase-like"/>
    <property type="match status" value="1"/>
</dbReference>
<sequence length="503" mass="57032">MEHILEYLERTENKYPYRLAVDDGNVYFSWSELLKLSKRMGSSICKFTETGKPVAILAEKSAVTLAAMFGTVYAGCFYVMIDPSQPTARLKEIFRILEPGLIITDNKNEGRLAEAGYCKKSCLLGDMMRAAVNTGKLKEIREKSSGSDLLYGIFTSGSTGTPKGIVVSHKAVVDFISHFTETFGITEEDRIGNQAPFDFDVSVKDIYTSVMTGASLVLLPKEMFCTPPVLLDYLCDKKVTTLIWAVSALTLVSALKGLRYRVPGDIKRVMFSGEIMPVKQLRHWQEALPKTEFINLYGPTEITCNCTYYPVKRIYEDGERLPIGRPFPGRRVFLLDEEGKEVTAPEEPGEICVAGESLSEGYYKNPGETEERFVYPFPDEPKVRCYRTGDLGYYGRDGELYFSGRKDFQVKHMGHRIELEEIEHSMNQIQGLEKSCCLMDYRKNQLVAFYLGEAATSLVRTELKKRVPLYMVPHKIIPISQMPLTKNGKTDRDYFRNQLEEVI</sequence>